<comment type="caution">
    <text evidence="1">The sequence shown here is derived from an EMBL/GenBank/DDBJ whole genome shotgun (WGS) entry which is preliminary data.</text>
</comment>
<dbReference type="RefSeq" id="WP_216521779.1">
    <property type="nucleotide sequence ID" value="NZ_JAHLPM010000021.1"/>
</dbReference>
<gene>
    <name evidence="1" type="ORF">KQI42_17975</name>
</gene>
<name>A0ABS6EAE1_9FIRM</name>
<evidence type="ECO:0000313" key="2">
    <source>
        <dbReference type="Proteomes" id="UP000749471"/>
    </source>
</evidence>
<dbReference type="EMBL" id="JAHLPM010000021">
    <property type="protein sequence ID" value="MBU5439903.1"/>
    <property type="molecule type" value="Genomic_DNA"/>
</dbReference>
<dbReference type="Proteomes" id="UP000749471">
    <property type="component" value="Unassembled WGS sequence"/>
</dbReference>
<accession>A0ABS6EAE1</accession>
<organism evidence="1 2">
    <name type="scientific">Tissierella simiarum</name>
    <dbReference type="NCBI Taxonomy" id="2841534"/>
    <lineage>
        <taxon>Bacteria</taxon>
        <taxon>Bacillati</taxon>
        <taxon>Bacillota</taxon>
        <taxon>Tissierellia</taxon>
        <taxon>Tissierellales</taxon>
        <taxon>Tissierellaceae</taxon>
        <taxon>Tissierella</taxon>
    </lineage>
</organism>
<keyword evidence="2" id="KW-1185">Reference proteome</keyword>
<sequence>MANIGAEFNNWQGKIRKFYTLNMIPNKAYDAVIIVKNATPSTVIGD</sequence>
<reference evidence="1 2" key="1">
    <citation type="submission" date="2021-06" db="EMBL/GenBank/DDBJ databases">
        <authorList>
            <person name="Sun Q."/>
            <person name="Li D."/>
        </authorList>
    </citation>
    <scope>NUCLEOTIDE SEQUENCE [LARGE SCALE GENOMIC DNA]</scope>
    <source>
        <strain evidence="1 2">MSJ-40</strain>
    </source>
</reference>
<proteinExistence type="predicted"/>
<protein>
    <submittedName>
        <fullName evidence="1">Uncharacterized protein</fullName>
    </submittedName>
</protein>
<evidence type="ECO:0000313" key="1">
    <source>
        <dbReference type="EMBL" id="MBU5439903.1"/>
    </source>
</evidence>